<dbReference type="EnsemblPlants" id="OB12G20100.1">
    <property type="protein sequence ID" value="OB12G20100.1"/>
    <property type="gene ID" value="OB12G20100"/>
</dbReference>
<dbReference type="Proteomes" id="UP000006038">
    <property type="component" value="Chromosome 12"/>
</dbReference>
<evidence type="ECO:0000313" key="3">
    <source>
        <dbReference type="Proteomes" id="UP000006038"/>
    </source>
</evidence>
<dbReference type="HOGENOM" id="CLU_1362279_0_0_1"/>
<keyword evidence="3" id="KW-1185">Reference proteome</keyword>
<name>J3NDF2_ORYBR</name>
<proteinExistence type="predicted"/>
<feature type="region of interest" description="Disordered" evidence="1">
    <location>
        <begin position="35"/>
        <end position="120"/>
    </location>
</feature>
<reference evidence="2" key="1">
    <citation type="journal article" date="2013" name="Nat. Commun.">
        <title>Whole-genome sequencing of Oryza brachyantha reveals mechanisms underlying Oryza genome evolution.</title>
        <authorList>
            <person name="Chen J."/>
            <person name="Huang Q."/>
            <person name="Gao D."/>
            <person name="Wang J."/>
            <person name="Lang Y."/>
            <person name="Liu T."/>
            <person name="Li B."/>
            <person name="Bai Z."/>
            <person name="Luis Goicoechea J."/>
            <person name="Liang C."/>
            <person name="Chen C."/>
            <person name="Zhang W."/>
            <person name="Sun S."/>
            <person name="Liao Y."/>
            <person name="Zhang X."/>
            <person name="Yang L."/>
            <person name="Song C."/>
            <person name="Wang M."/>
            <person name="Shi J."/>
            <person name="Liu G."/>
            <person name="Liu J."/>
            <person name="Zhou H."/>
            <person name="Zhou W."/>
            <person name="Yu Q."/>
            <person name="An N."/>
            <person name="Chen Y."/>
            <person name="Cai Q."/>
            <person name="Wang B."/>
            <person name="Liu B."/>
            <person name="Min J."/>
            <person name="Huang Y."/>
            <person name="Wu H."/>
            <person name="Li Z."/>
            <person name="Zhang Y."/>
            <person name="Yin Y."/>
            <person name="Song W."/>
            <person name="Jiang J."/>
            <person name="Jackson S.A."/>
            <person name="Wing R.A."/>
            <person name="Wang J."/>
            <person name="Chen M."/>
        </authorList>
    </citation>
    <scope>NUCLEOTIDE SEQUENCE [LARGE SCALE GENOMIC DNA]</scope>
    <source>
        <strain evidence="2">cv. IRGC 101232</strain>
    </source>
</reference>
<evidence type="ECO:0000313" key="2">
    <source>
        <dbReference type="EnsemblPlants" id="OB12G20100.1"/>
    </source>
</evidence>
<protein>
    <submittedName>
        <fullName evidence="2">Uncharacterized protein</fullName>
    </submittedName>
</protein>
<sequence>MCAYHNSGTVSANAVHAPHDAAPGEATACFHHPPATAAAMAPSPGMKDSSAQRRMVTRRRRPSSNDVNNDVEHHNGQHKCHHGDDVSSAAAGDDDDENGGGKRARESSAVAAAACDDEGPSTVQQLQSELPVNLLFQTLDRGGNGEREKQRPSQRRGERETGNSWGPQEIIISLSRKKRAYVRAKIRMAFGDVAFLTVANS</sequence>
<feature type="compositionally biased region" description="Basic and acidic residues" evidence="1">
    <location>
        <begin position="143"/>
        <end position="161"/>
    </location>
</feature>
<feature type="compositionally biased region" description="Low complexity" evidence="1">
    <location>
        <begin position="35"/>
        <end position="44"/>
    </location>
</feature>
<evidence type="ECO:0000256" key="1">
    <source>
        <dbReference type="SAM" id="MobiDB-lite"/>
    </source>
</evidence>
<dbReference type="Gramene" id="OB12G20100.1">
    <property type="protein sequence ID" value="OB12G20100.1"/>
    <property type="gene ID" value="OB12G20100"/>
</dbReference>
<accession>J3NDF2</accession>
<dbReference type="AlphaFoldDB" id="J3NDF2"/>
<reference evidence="2" key="2">
    <citation type="submission" date="2013-04" db="UniProtKB">
        <authorList>
            <consortium name="EnsemblPlants"/>
        </authorList>
    </citation>
    <scope>IDENTIFICATION</scope>
</reference>
<organism evidence="2">
    <name type="scientific">Oryza brachyantha</name>
    <name type="common">malo sina</name>
    <dbReference type="NCBI Taxonomy" id="4533"/>
    <lineage>
        <taxon>Eukaryota</taxon>
        <taxon>Viridiplantae</taxon>
        <taxon>Streptophyta</taxon>
        <taxon>Embryophyta</taxon>
        <taxon>Tracheophyta</taxon>
        <taxon>Spermatophyta</taxon>
        <taxon>Magnoliopsida</taxon>
        <taxon>Liliopsida</taxon>
        <taxon>Poales</taxon>
        <taxon>Poaceae</taxon>
        <taxon>BOP clade</taxon>
        <taxon>Oryzoideae</taxon>
        <taxon>Oryzeae</taxon>
        <taxon>Oryzinae</taxon>
        <taxon>Oryza</taxon>
    </lineage>
</organism>
<feature type="region of interest" description="Disordered" evidence="1">
    <location>
        <begin position="137"/>
        <end position="164"/>
    </location>
</feature>